<comment type="pathway">
    <text evidence="2">Cell wall biogenesis; peptidoglycan biosynthesis.</text>
</comment>
<dbReference type="PANTHER" id="PTHR43445">
    <property type="entry name" value="UDP-N-ACETYLMURAMATE--L-ALANINE LIGASE-RELATED"/>
    <property type="match status" value="1"/>
</dbReference>
<comment type="subcellular location">
    <subcellularLocation>
        <location evidence="1">Cytoplasm</location>
    </subcellularLocation>
</comment>
<dbReference type="UniPathway" id="UPA00219"/>
<dbReference type="Pfam" id="PF08245">
    <property type="entry name" value="Mur_ligase_M"/>
    <property type="match status" value="1"/>
</dbReference>
<evidence type="ECO:0000256" key="5">
    <source>
        <dbReference type="ARBA" id="ARBA00022598"/>
    </source>
</evidence>
<dbReference type="InterPro" id="IPR036565">
    <property type="entry name" value="Mur-like_cat_sf"/>
</dbReference>
<dbReference type="GO" id="GO:0005524">
    <property type="term" value="F:ATP binding"/>
    <property type="evidence" value="ECO:0007669"/>
    <property type="project" value="UniProtKB-KW"/>
</dbReference>
<comment type="catalytic activity">
    <reaction evidence="8">
        <text>UDP-N-acetyl-alpha-D-muramate + L-alanine + ATP = UDP-N-acetyl-alpha-D-muramoyl-L-alanine + ADP + phosphate + H(+)</text>
        <dbReference type="Rhea" id="RHEA:23372"/>
        <dbReference type="ChEBI" id="CHEBI:15378"/>
        <dbReference type="ChEBI" id="CHEBI:30616"/>
        <dbReference type="ChEBI" id="CHEBI:43474"/>
        <dbReference type="ChEBI" id="CHEBI:57972"/>
        <dbReference type="ChEBI" id="CHEBI:70757"/>
        <dbReference type="ChEBI" id="CHEBI:83898"/>
        <dbReference type="ChEBI" id="CHEBI:456216"/>
        <dbReference type="EC" id="6.3.2.8"/>
    </reaction>
</comment>
<dbReference type="AlphaFoldDB" id="A0A6J6DB13"/>
<evidence type="ECO:0000259" key="11">
    <source>
        <dbReference type="Pfam" id="PF08245"/>
    </source>
</evidence>
<evidence type="ECO:0000256" key="8">
    <source>
        <dbReference type="ARBA" id="ARBA00047833"/>
    </source>
</evidence>
<dbReference type="Gene3D" id="3.40.50.720">
    <property type="entry name" value="NAD(P)-binding Rossmann-like Domain"/>
    <property type="match status" value="1"/>
</dbReference>
<keyword evidence="5" id="KW-0436">Ligase</keyword>
<evidence type="ECO:0000256" key="3">
    <source>
        <dbReference type="ARBA" id="ARBA00012211"/>
    </source>
</evidence>
<organism evidence="12">
    <name type="scientific">freshwater metagenome</name>
    <dbReference type="NCBI Taxonomy" id="449393"/>
    <lineage>
        <taxon>unclassified sequences</taxon>
        <taxon>metagenomes</taxon>
        <taxon>ecological metagenomes</taxon>
    </lineage>
</organism>
<keyword evidence="7" id="KW-0067">ATP-binding</keyword>
<evidence type="ECO:0000256" key="1">
    <source>
        <dbReference type="ARBA" id="ARBA00004496"/>
    </source>
</evidence>
<evidence type="ECO:0000259" key="9">
    <source>
        <dbReference type="Pfam" id="PF01225"/>
    </source>
</evidence>
<dbReference type="Pfam" id="PF01225">
    <property type="entry name" value="Mur_ligase"/>
    <property type="match status" value="1"/>
</dbReference>
<dbReference type="GO" id="GO:0009252">
    <property type="term" value="P:peptidoglycan biosynthetic process"/>
    <property type="evidence" value="ECO:0007669"/>
    <property type="project" value="UniProtKB-UniPathway"/>
</dbReference>
<dbReference type="GO" id="GO:0008763">
    <property type="term" value="F:UDP-N-acetylmuramate-L-alanine ligase activity"/>
    <property type="evidence" value="ECO:0007669"/>
    <property type="project" value="UniProtKB-EC"/>
</dbReference>
<keyword evidence="4" id="KW-0963">Cytoplasm</keyword>
<evidence type="ECO:0000256" key="6">
    <source>
        <dbReference type="ARBA" id="ARBA00022741"/>
    </source>
</evidence>
<dbReference type="InterPro" id="IPR005758">
    <property type="entry name" value="UDP-N-AcMur_Ala_ligase_MurC"/>
</dbReference>
<protein>
    <recommendedName>
        <fullName evidence="3">UDP-N-acetylmuramate--L-alanine ligase</fullName>
        <ecNumber evidence="3">6.3.2.8</ecNumber>
    </recommendedName>
</protein>
<accession>A0A6J6DB13</accession>
<dbReference type="NCBIfam" id="TIGR01082">
    <property type="entry name" value="murC"/>
    <property type="match status" value="1"/>
</dbReference>
<dbReference type="EMBL" id="CAEZTL010000001">
    <property type="protein sequence ID" value="CAB4559979.1"/>
    <property type="molecule type" value="Genomic_DNA"/>
</dbReference>
<dbReference type="InterPro" id="IPR013221">
    <property type="entry name" value="Mur_ligase_cen"/>
</dbReference>
<proteinExistence type="inferred from homology"/>
<dbReference type="SUPFAM" id="SSF53244">
    <property type="entry name" value="MurD-like peptide ligases, peptide-binding domain"/>
    <property type="match status" value="1"/>
</dbReference>
<evidence type="ECO:0000256" key="4">
    <source>
        <dbReference type="ARBA" id="ARBA00022490"/>
    </source>
</evidence>
<dbReference type="InterPro" id="IPR004101">
    <property type="entry name" value="Mur_ligase_C"/>
</dbReference>
<sequence length="472" mass="49737">MKSLNMKSLSMKSLSMKSLSGKRIHFIGIGGSGMSGLARIALDDGITVSGSDSKDSSVLTALTALGARVSTSHSATNLTDVDVVIFSTAISTTNPEYVEAQRLGLPLLTRAKALALLMDGKIKIAVAGTHGKTTTSSMATVAFQSCGADPSFAIGGTLTASGANAHRGTGKFFIAEADESDGSFIEYHPDAAIVTNIEHDHVDFFATPEAVTQAFADFAKTIHADGVLVYCADDQGSHALGQSMTHCRTISYGVTDGSALMIDQIELTAQGSRARALWNSTVVGYLELSVPGHHNLLNAAGALALGLTLELNPTLLLNGLASFRGAGRRFELKSTLHGIRIIDDYGHHPTEISVTLDAARRYADSGRVIVVFQPHRYSRTKAFLDDFAVALDKADDVTLLEIYAASEQPIPGVSSSLIVERMKRGTFLPNFADAADRIVEMARPGDVILTLGAGDVNSLAGIIAEGISKKNS</sequence>
<gene>
    <name evidence="12" type="ORF">UFOPK1683_00014</name>
</gene>
<dbReference type="InterPro" id="IPR050061">
    <property type="entry name" value="MurCDEF_pg_biosynth"/>
</dbReference>
<name>A0A6J6DB13_9ZZZZ</name>
<feature type="domain" description="Mur ligase central" evidence="11">
    <location>
        <begin position="126"/>
        <end position="305"/>
    </location>
</feature>
<dbReference type="Gene3D" id="3.40.1190.10">
    <property type="entry name" value="Mur-like, catalytic domain"/>
    <property type="match status" value="1"/>
</dbReference>
<dbReference type="InterPro" id="IPR000713">
    <property type="entry name" value="Mur_ligase_N"/>
</dbReference>
<evidence type="ECO:0000256" key="2">
    <source>
        <dbReference type="ARBA" id="ARBA00004752"/>
    </source>
</evidence>
<evidence type="ECO:0000313" key="12">
    <source>
        <dbReference type="EMBL" id="CAB4559979.1"/>
    </source>
</evidence>
<evidence type="ECO:0000259" key="10">
    <source>
        <dbReference type="Pfam" id="PF02875"/>
    </source>
</evidence>
<dbReference type="InterPro" id="IPR036615">
    <property type="entry name" value="Mur_ligase_C_dom_sf"/>
</dbReference>
<dbReference type="Gene3D" id="3.90.190.20">
    <property type="entry name" value="Mur ligase, C-terminal domain"/>
    <property type="match status" value="1"/>
</dbReference>
<keyword evidence="6" id="KW-0547">Nucleotide-binding</keyword>
<dbReference type="SUPFAM" id="SSF53623">
    <property type="entry name" value="MurD-like peptide ligases, catalytic domain"/>
    <property type="match status" value="1"/>
</dbReference>
<dbReference type="GO" id="GO:0005737">
    <property type="term" value="C:cytoplasm"/>
    <property type="evidence" value="ECO:0007669"/>
    <property type="project" value="UniProtKB-SubCell"/>
</dbReference>
<dbReference type="HAMAP" id="MF_00046">
    <property type="entry name" value="MurC"/>
    <property type="match status" value="1"/>
</dbReference>
<dbReference type="Pfam" id="PF02875">
    <property type="entry name" value="Mur_ligase_C"/>
    <property type="match status" value="1"/>
</dbReference>
<dbReference type="SUPFAM" id="SSF51984">
    <property type="entry name" value="MurCD N-terminal domain"/>
    <property type="match status" value="1"/>
</dbReference>
<feature type="domain" description="Mur ligase C-terminal" evidence="10">
    <location>
        <begin position="328"/>
        <end position="454"/>
    </location>
</feature>
<feature type="domain" description="Mur ligase N-terminal catalytic" evidence="9">
    <location>
        <begin position="23"/>
        <end position="120"/>
    </location>
</feature>
<dbReference type="EC" id="6.3.2.8" evidence="3"/>
<reference evidence="12" key="1">
    <citation type="submission" date="2020-05" db="EMBL/GenBank/DDBJ databases">
        <authorList>
            <person name="Chiriac C."/>
            <person name="Salcher M."/>
            <person name="Ghai R."/>
            <person name="Kavagutti S V."/>
        </authorList>
    </citation>
    <scope>NUCLEOTIDE SEQUENCE</scope>
</reference>
<evidence type="ECO:0000256" key="7">
    <source>
        <dbReference type="ARBA" id="ARBA00022840"/>
    </source>
</evidence>
<dbReference type="PANTHER" id="PTHR43445:SF3">
    <property type="entry name" value="UDP-N-ACETYLMURAMATE--L-ALANINE LIGASE"/>
    <property type="match status" value="1"/>
</dbReference>